<protein>
    <recommendedName>
        <fullName evidence="5">Sulfotransferase domain-containing protein</fullName>
    </recommendedName>
</protein>
<dbReference type="Pfam" id="PF00685">
    <property type="entry name" value="Sulfotransfer_1"/>
    <property type="match status" value="1"/>
</dbReference>
<feature type="domain" description="Sulfotransferase" evidence="5">
    <location>
        <begin position="64"/>
        <end position="129"/>
    </location>
</feature>
<accession>A0AAV2RIM1</accession>
<dbReference type="PANTHER" id="PTHR10605:SF65">
    <property type="entry name" value="GH20068P"/>
    <property type="match status" value="1"/>
</dbReference>
<dbReference type="Proteomes" id="UP001497623">
    <property type="component" value="Unassembled WGS sequence"/>
</dbReference>
<comment type="caution">
    <text evidence="6">The sequence shown here is derived from an EMBL/GenBank/DDBJ whole genome shotgun (WGS) entry which is preliminary data.</text>
</comment>
<gene>
    <name evidence="6" type="ORF">MNOR_LOCUS25749</name>
</gene>
<keyword evidence="7" id="KW-1185">Reference proteome</keyword>
<dbReference type="InterPro" id="IPR027417">
    <property type="entry name" value="P-loop_NTPase"/>
</dbReference>
<evidence type="ECO:0000256" key="4">
    <source>
        <dbReference type="PIRSR" id="PIRSR637359-3"/>
    </source>
</evidence>
<proteinExistence type="predicted"/>
<feature type="non-terminal residue" evidence="6">
    <location>
        <position position="1"/>
    </location>
</feature>
<dbReference type="Gene3D" id="3.40.50.300">
    <property type="entry name" value="P-loop containing nucleotide triphosphate hydrolases"/>
    <property type="match status" value="1"/>
</dbReference>
<feature type="binding site" evidence="3">
    <location>
        <begin position="137"/>
        <end position="141"/>
    </location>
    <ligand>
        <name>3'-phosphoadenylyl sulfate</name>
        <dbReference type="ChEBI" id="CHEBI:58339"/>
    </ligand>
</feature>
<feature type="binding site" evidence="3">
    <location>
        <position position="125"/>
    </location>
    <ligand>
        <name>3'-phosphoadenylyl sulfate</name>
        <dbReference type="ChEBI" id="CHEBI:58339"/>
    </ligand>
</feature>
<organism evidence="6 7">
    <name type="scientific">Meganyctiphanes norvegica</name>
    <name type="common">Northern krill</name>
    <name type="synonym">Thysanopoda norvegica</name>
    <dbReference type="NCBI Taxonomy" id="48144"/>
    <lineage>
        <taxon>Eukaryota</taxon>
        <taxon>Metazoa</taxon>
        <taxon>Ecdysozoa</taxon>
        <taxon>Arthropoda</taxon>
        <taxon>Crustacea</taxon>
        <taxon>Multicrustacea</taxon>
        <taxon>Malacostraca</taxon>
        <taxon>Eumalacostraca</taxon>
        <taxon>Eucarida</taxon>
        <taxon>Euphausiacea</taxon>
        <taxon>Euphausiidae</taxon>
        <taxon>Meganyctiphanes</taxon>
    </lineage>
</organism>
<evidence type="ECO:0000256" key="2">
    <source>
        <dbReference type="ARBA" id="ARBA00023180"/>
    </source>
</evidence>
<dbReference type="PANTHER" id="PTHR10605">
    <property type="entry name" value="HEPARAN SULFATE SULFOTRANSFERASE"/>
    <property type="match status" value="1"/>
</dbReference>
<evidence type="ECO:0000259" key="5">
    <source>
        <dbReference type="Pfam" id="PF00685"/>
    </source>
</evidence>
<dbReference type="GO" id="GO:0008467">
    <property type="term" value="F:[heparan sulfate]-glucosamine 3-sulfotransferase activity"/>
    <property type="evidence" value="ECO:0007669"/>
    <property type="project" value="TreeGrafter"/>
</dbReference>
<sequence>VERLLGNYAHWKDIVQGPIPPFEARLLGNDAQWKDRLKGPIPPFEEKVFNSSGGIRQIHIVANSIYAPSLQNYLEVFQRDQLLVVDGDELVHNPLPVIQKVQKFLKVSNSITAQHFYFNETKGFWCNVILGCMDSKKGRKHEVVKPELISRLRTFYAPYNKQFYELTGIDF</sequence>
<dbReference type="InterPro" id="IPR000863">
    <property type="entry name" value="Sulfotransferase_dom"/>
</dbReference>
<evidence type="ECO:0000313" key="7">
    <source>
        <dbReference type="Proteomes" id="UP001497623"/>
    </source>
</evidence>
<dbReference type="EMBL" id="CAXKWB010024950">
    <property type="protein sequence ID" value="CAL4126983.1"/>
    <property type="molecule type" value="Genomic_DNA"/>
</dbReference>
<feature type="disulfide bond" evidence="4">
    <location>
        <begin position="126"/>
        <end position="132"/>
    </location>
</feature>
<dbReference type="InterPro" id="IPR037359">
    <property type="entry name" value="NST/OST"/>
</dbReference>
<dbReference type="AlphaFoldDB" id="A0AAV2RIM1"/>
<reference evidence="6 7" key="1">
    <citation type="submission" date="2024-05" db="EMBL/GenBank/DDBJ databases">
        <authorList>
            <person name="Wallberg A."/>
        </authorList>
    </citation>
    <scope>NUCLEOTIDE SEQUENCE [LARGE SCALE GENOMIC DNA]</scope>
</reference>
<keyword evidence="1" id="KW-0808">Transferase</keyword>
<keyword evidence="4" id="KW-1015">Disulfide bond</keyword>
<evidence type="ECO:0000256" key="3">
    <source>
        <dbReference type="PIRSR" id="PIRSR637359-2"/>
    </source>
</evidence>
<name>A0AAV2RIM1_MEGNR</name>
<feature type="non-terminal residue" evidence="6">
    <location>
        <position position="171"/>
    </location>
</feature>
<evidence type="ECO:0000313" key="6">
    <source>
        <dbReference type="EMBL" id="CAL4126983.1"/>
    </source>
</evidence>
<evidence type="ECO:0000256" key="1">
    <source>
        <dbReference type="ARBA" id="ARBA00022679"/>
    </source>
</evidence>
<dbReference type="SUPFAM" id="SSF52540">
    <property type="entry name" value="P-loop containing nucleoside triphosphate hydrolases"/>
    <property type="match status" value="1"/>
</dbReference>
<keyword evidence="2" id="KW-0325">Glycoprotein</keyword>